<dbReference type="InterPro" id="IPR027417">
    <property type="entry name" value="P-loop_NTPase"/>
</dbReference>
<dbReference type="Gene3D" id="3.40.50.300">
    <property type="entry name" value="P-loop containing nucleotide triphosphate hydrolases"/>
    <property type="match status" value="1"/>
</dbReference>
<keyword evidence="3" id="KW-1185">Reference proteome</keyword>
<dbReference type="AlphaFoldDB" id="W7YJU9"/>
<reference evidence="2 3" key="1">
    <citation type="journal article" date="2014" name="Genome Announc.">
        <title>Draft Genome Sequence of Paenibacillus pini JCM 16418T, Isolated from the Rhizosphere of Pine Tree.</title>
        <authorList>
            <person name="Yuki M."/>
            <person name="Oshima K."/>
            <person name="Suda W."/>
            <person name="Oshida Y."/>
            <person name="Kitamura K."/>
            <person name="Iida Y."/>
            <person name="Hattori M."/>
            <person name="Ohkuma M."/>
        </authorList>
    </citation>
    <scope>NUCLEOTIDE SEQUENCE [LARGE SCALE GENOMIC DNA]</scope>
    <source>
        <strain evidence="2 3">JCM 16418</strain>
    </source>
</reference>
<dbReference type="EMBL" id="BAVZ01000008">
    <property type="protein sequence ID" value="GAF08792.1"/>
    <property type="molecule type" value="Genomic_DNA"/>
</dbReference>
<gene>
    <name evidence="2" type="ORF">JCM16418_2897</name>
</gene>
<protein>
    <submittedName>
        <fullName evidence="2">DNA/RNA helicase of DEAD/DEAH box family</fullName>
    </submittedName>
</protein>
<proteinExistence type="predicted"/>
<dbReference type="eggNOG" id="COG1061">
    <property type="taxonomic scope" value="Bacteria"/>
</dbReference>
<dbReference type="InterPro" id="IPR058403">
    <property type="entry name" value="DUF8090"/>
</dbReference>
<accession>W7YJU9</accession>
<name>W7YJU9_9BACL</name>
<keyword evidence="2" id="KW-0547">Nucleotide-binding</keyword>
<dbReference type="STRING" id="1236976.JCM16418_2897"/>
<evidence type="ECO:0000313" key="3">
    <source>
        <dbReference type="Proteomes" id="UP000019364"/>
    </source>
</evidence>
<dbReference type="GO" id="GO:0004386">
    <property type="term" value="F:helicase activity"/>
    <property type="evidence" value="ECO:0007669"/>
    <property type="project" value="UniProtKB-KW"/>
</dbReference>
<keyword evidence="2" id="KW-0378">Hydrolase</keyword>
<dbReference type="Proteomes" id="UP000019364">
    <property type="component" value="Unassembled WGS sequence"/>
</dbReference>
<keyword evidence="2" id="KW-0067">ATP-binding</keyword>
<comment type="caution">
    <text evidence="2">The sequence shown here is derived from an EMBL/GenBank/DDBJ whole genome shotgun (WGS) entry which is preliminary data.</text>
</comment>
<evidence type="ECO:0000259" key="1">
    <source>
        <dbReference type="Pfam" id="PF26350"/>
    </source>
</evidence>
<keyword evidence="2" id="KW-0347">Helicase</keyword>
<feature type="domain" description="DUF8090" evidence="1">
    <location>
        <begin position="99"/>
        <end position="261"/>
    </location>
</feature>
<dbReference type="Pfam" id="PF26350">
    <property type="entry name" value="DUF8090"/>
    <property type="match status" value="1"/>
</dbReference>
<evidence type="ECO:0000313" key="2">
    <source>
        <dbReference type="EMBL" id="GAF08792.1"/>
    </source>
</evidence>
<sequence length="280" mass="32898">MLRKTESSIIFIQQLGRGLRKHADKEFVTIIDFIGNYKNNYLIPIALSGDKSLNKDTIRRMMKDTSYINGVSTINFEEIAREQIYKSITNNNLTELRKLKEAYHELKNRMGHRPTMHDFITNESIDPIVIVKPHKCYYQFLKRINEDISELTSYEQQVLTMLSLEILDGKRIHEIILLELLFQNDQVAYDDYVTTLEQLNCRTDSNTLSSVIRVMDLTFFVAAQRKNYGDTPICNLKDGAFHLNDDIRRSFDTNETFKDMFLMSYYVQRKKQEPMIVALH</sequence>
<organism evidence="2 3">
    <name type="scientific">Paenibacillus pini JCM 16418</name>
    <dbReference type="NCBI Taxonomy" id="1236976"/>
    <lineage>
        <taxon>Bacteria</taxon>
        <taxon>Bacillati</taxon>
        <taxon>Bacillota</taxon>
        <taxon>Bacilli</taxon>
        <taxon>Bacillales</taxon>
        <taxon>Paenibacillaceae</taxon>
        <taxon>Paenibacillus</taxon>
    </lineage>
</organism>